<feature type="transmembrane region" description="Helical" evidence="5">
    <location>
        <begin position="301"/>
        <end position="321"/>
    </location>
</feature>
<keyword evidence="2" id="KW-0808">Transferase</keyword>
<keyword evidence="5" id="KW-0812">Transmembrane</keyword>
<evidence type="ECO:0000256" key="2">
    <source>
        <dbReference type="ARBA" id="ARBA00022679"/>
    </source>
</evidence>
<dbReference type="Pfam" id="PF16076">
    <property type="entry name" value="Acyltransf_C"/>
    <property type="match status" value="1"/>
</dbReference>
<evidence type="ECO:0000256" key="5">
    <source>
        <dbReference type="SAM" id="Phobius"/>
    </source>
</evidence>
<feature type="region of interest" description="Disordered" evidence="4">
    <location>
        <begin position="338"/>
        <end position="381"/>
    </location>
</feature>
<feature type="transmembrane region" description="Helical" evidence="5">
    <location>
        <begin position="276"/>
        <end position="295"/>
    </location>
</feature>
<dbReference type="Proteomes" id="UP000075883">
    <property type="component" value="Unassembled WGS sequence"/>
</dbReference>
<dbReference type="PANTHER" id="PTHR10983:SF24">
    <property type="entry name" value="1-ACYLGLYCEROL-3-PHOSPHATE O-ACYLTRANSFERASE 3, ISOFORM E-RELATED"/>
    <property type="match status" value="1"/>
</dbReference>
<organism evidence="7 8">
    <name type="scientific">Anopheles culicifacies</name>
    <dbReference type="NCBI Taxonomy" id="139723"/>
    <lineage>
        <taxon>Eukaryota</taxon>
        <taxon>Metazoa</taxon>
        <taxon>Ecdysozoa</taxon>
        <taxon>Arthropoda</taxon>
        <taxon>Hexapoda</taxon>
        <taxon>Insecta</taxon>
        <taxon>Pterygota</taxon>
        <taxon>Neoptera</taxon>
        <taxon>Endopterygota</taxon>
        <taxon>Diptera</taxon>
        <taxon>Nematocera</taxon>
        <taxon>Culicoidea</taxon>
        <taxon>Culicidae</taxon>
        <taxon>Anophelinae</taxon>
        <taxon>Anopheles</taxon>
        <taxon>culicifacies species complex</taxon>
    </lineage>
</organism>
<dbReference type="PANTHER" id="PTHR10983">
    <property type="entry name" value="1-ACYLGLYCEROL-3-PHOSPHATE ACYLTRANSFERASE-RELATED"/>
    <property type="match status" value="1"/>
</dbReference>
<evidence type="ECO:0000259" key="6">
    <source>
        <dbReference type="SMART" id="SM00563"/>
    </source>
</evidence>
<dbReference type="InterPro" id="IPR032098">
    <property type="entry name" value="Acyltransf_C"/>
</dbReference>
<dbReference type="GO" id="GO:0003841">
    <property type="term" value="F:1-acylglycerol-3-phosphate O-acyltransferase activity"/>
    <property type="evidence" value="ECO:0007669"/>
    <property type="project" value="TreeGrafter"/>
</dbReference>
<dbReference type="SMART" id="SM00563">
    <property type="entry name" value="PlsC"/>
    <property type="match status" value="1"/>
</dbReference>
<dbReference type="EMBL" id="AXCM01003036">
    <property type="status" value="NOT_ANNOTATED_CDS"/>
    <property type="molecule type" value="Genomic_DNA"/>
</dbReference>
<keyword evidence="8" id="KW-1185">Reference proteome</keyword>
<evidence type="ECO:0000313" key="7">
    <source>
        <dbReference type="EnsemblMetazoa" id="ACUA008836-PA"/>
    </source>
</evidence>
<dbReference type="STRING" id="139723.A0A182M3W5"/>
<evidence type="ECO:0000313" key="8">
    <source>
        <dbReference type="Proteomes" id="UP000075883"/>
    </source>
</evidence>
<dbReference type="Pfam" id="PF01553">
    <property type="entry name" value="Acyltransferase"/>
    <property type="match status" value="1"/>
</dbReference>
<protein>
    <recommendedName>
        <fullName evidence="6">Phospholipid/glycerol acyltransferase domain-containing protein</fullName>
    </recommendedName>
</protein>
<name>A0A182M3W5_9DIPT</name>
<keyword evidence="5" id="KW-1133">Transmembrane helix</keyword>
<reference evidence="7" key="2">
    <citation type="submission" date="2020-05" db="UniProtKB">
        <authorList>
            <consortium name="EnsemblMetazoa"/>
        </authorList>
    </citation>
    <scope>IDENTIFICATION</scope>
    <source>
        <strain evidence="7">A-37</strain>
    </source>
</reference>
<evidence type="ECO:0000256" key="4">
    <source>
        <dbReference type="SAM" id="MobiDB-lite"/>
    </source>
</evidence>
<dbReference type="GO" id="GO:0012505">
    <property type="term" value="C:endomembrane system"/>
    <property type="evidence" value="ECO:0007669"/>
    <property type="project" value="TreeGrafter"/>
</dbReference>
<proteinExistence type="inferred from homology"/>
<feature type="domain" description="Phospholipid/glycerol acyltransferase" evidence="6">
    <location>
        <begin position="49"/>
        <end position="171"/>
    </location>
</feature>
<sequence length="414" mass="47309">MREFENRRPHGANVLPANKLVFLADWWSDTKLNVYISDEDMKYCGTEHVLLLMNHTYEIDWLLGWMFCEKVRVLGNCKAYAKKVIQYIPTIGWAWKFAEFVFLERSFEKDREIIGRQINEILDYPDPVWLLLNAEGTRFTEQKHEASVKFAQEKGMVPLKHHLIPRTKGFTASLPYLREKCPSVLDIQLGISKDSKVKPTIFNILNGKPIEAHMCVRRFPTATLPEREEEAAVWLQDLYLEKDRMQDSFHRTGSFFTDSGVAERPKLQLHRRPTTLVNTVFWVVATLTPMLYYLMKLLFSGEILYFSIGAGIIFAFYMLMVKAIGMSKISKASSYGAEKLKNGHSPTHEPSAPPMESSKDNSGGSSWSEGPWQNGSGGPQHYDFLVLDQKLGWSSLNDVVPLTDEAPGGHQLRP</sequence>
<dbReference type="VEuPathDB" id="VectorBase:ACUA008836"/>
<accession>A0A182M3W5</accession>
<dbReference type="InterPro" id="IPR002123">
    <property type="entry name" value="Plipid/glycerol_acylTrfase"/>
</dbReference>
<evidence type="ECO:0000256" key="3">
    <source>
        <dbReference type="ARBA" id="ARBA00023315"/>
    </source>
</evidence>
<keyword evidence="5" id="KW-0472">Membrane</keyword>
<reference evidence="8" key="1">
    <citation type="submission" date="2013-09" db="EMBL/GenBank/DDBJ databases">
        <title>The Genome Sequence of Anopheles culicifacies species A.</title>
        <authorList>
            <consortium name="The Broad Institute Genomics Platform"/>
            <person name="Neafsey D.E."/>
            <person name="Besansky N."/>
            <person name="Howell P."/>
            <person name="Walton C."/>
            <person name="Young S.K."/>
            <person name="Zeng Q."/>
            <person name="Gargeya S."/>
            <person name="Fitzgerald M."/>
            <person name="Haas B."/>
            <person name="Abouelleil A."/>
            <person name="Allen A.W."/>
            <person name="Alvarado L."/>
            <person name="Arachchi H.M."/>
            <person name="Berlin A.M."/>
            <person name="Chapman S.B."/>
            <person name="Gainer-Dewar J."/>
            <person name="Goldberg J."/>
            <person name="Griggs A."/>
            <person name="Gujja S."/>
            <person name="Hansen M."/>
            <person name="Howarth C."/>
            <person name="Imamovic A."/>
            <person name="Ireland A."/>
            <person name="Larimer J."/>
            <person name="McCowan C."/>
            <person name="Murphy C."/>
            <person name="Pearson M."/>
            <person name="Poon T.W."/>
            <person name="Priest M."/>
            <person name="Roberts A."/>
            <person name="Saif S."/>
            <person name="Shea T."/>
            <person name="Sisk P."/>
            <person name="Sykes S."/>
            <person name="Wortman J."/>
            <person name="Nusbaum C."/>
            <person name="Birren B."/>
        </authorList>
    </citation>
    <scope>NUCLEOTIDE SEQUENCE [LARGE SCALE GENOMIC DNA]</scope>
    <source>
        <strain evidence="8">A-37</strain>
    </source>
</reference>
<dbReference type="AlphaFoldDB" id="A0A182M3W5"/>
<evidence type="ECO:0000256" key="1">
    <source>
        <dbReference type="ARBA" id="ARBA00008655"/>
    </source>
</evidence>
<dbReference type="EnsemblMetazoa" id="ACUA008836-RA">
    <property type="protein sequence ID" value="ACUA008836-PA"/>
    <property type="gene ID" value="ACUA008836"/>
</dbReference>
<comment type="similarity">
    <text evidence="1">Belongs to the 1-acyl-sn-glycerol-3-phosphate acyltransferase family.</text>
</comment>
<keyword evidence="3" id="KW-0012">Acyltransferase</keyword>
<dbReference type="CDD" id="cd07990">
    <property type="entry name" value="LPLAT_LCLAT1-like"/>
    <property type="match status" value="1"/>
</dbReference>